<keyword evidence="7 16" id="KW-0812">Transmembrane</keyword>
<keyword evidence="6 16" id="KW-0679">Respiratory chain</keyword>
<dbReference type="GO" id="GO:0048039">
    <property type="term" value="F:ubiquinone binding"/>
    <property type="evidence" value="ECO:0007669"/>
    <property type="project" value="TreeGrafter"/>
</dbReference>
<keyword evidence="9 16" id="KW-0249">Electron transport</keyword>
<organism evidence="18">
    <name type="scientific">Calyptogena fausta</name>
    <dbReference type="NCBI Taxonomy" id="43209"/>
    <lineage>
        <taxon>Eukaryota</taxon>
        <taxon>Metazoa</taxon>
        <taxon>Spiralia</taxon>
        <taxon>Lophotrochozoa</taxon>
        <taxon>Mollusca</taxon>
        <taxon>Bivalvia</taxon>
        <taxon>Autobranchia</taxon>
        <taxon>Heteroconchia</taxon>
        <taxon>Euheterodonta</taxon>
        <taxon>Imparidentia</taxon>
        <taxon>Neoheterodontei</taxon>
        <taxon>Venerida</taxon>
        <taxon>Glossoidea</taxon>
        <taxon>Vesicomyidae</taxon>
        <taxon>Calyptogena</taxon>
    </lineage>
</organism>
<feature type="transmembrane region" description="Helical" evidence="16">
    <location>
        <begin position="281"/>
        <end position="300"/>
    </location>
</feature>
<evidence type="ECO:0000256" key="9">
    <source>
        <dbReference type="ARBA" id="ARBA00022982"/>
    </source>
</evidence>
<evidence type="ECO:0000256" key="13">
    <source>
        <dbReference type="ARBA" id="ARBA00023128"/>
    </source>
</evidence>
<proteinExistence type="inferred from homology"/>
<dbReference type="InterPro" id="IPR003918">
    <property type="entry name" value="NADH_UbQ_OxRdtase"/>
</dbReference>
<dbReference type="Pfam" id="PF00361">
    <property type="entry name" value="Proton_antipo_M"/>
    <property type="match status" value="1"/>
</dbReference>
<evidence type="ECO:0000256" key="16">
    <source>
        <dbReference type="RuleBase" id="RU003297"/>
    </source>
</evidence>
<evidence type="ECO:0000256" key="3">
    <source>
        <dbReference type="ARBA" id="ARBA00012944"/>
    </source>
</evidence>
<dbReference type="EMBL" id="AP014549">
    <property type="protein sequence ID" value="BBA25590.1"/>
    <property type="molecule type" value="Genomic_DNA"/>
</dbReference>
<keyword evidence="13 16" id="KW-0496">Mitochondrion</keyword>
<keyword evidence="8" id="KW-1278">Translocase</keyword>
<evidence type="ECO:0000256" key="14">
    <source>
        <dbReference type="ARBA" id="ARBA00023136"/>
    </source>
</evidence>
<keyword evidence="10 16" id="KW-1133">Transmembrane helix</keyword>
<comment type="catalytic activity">
    <reaction evidence="15 16">
        <text>a ubiquinone + NADH + 5 H(+)(in) = a ubiquinol + NAD(+) + 4 H(+)(out)</text>
        <dbReference type="Rhea" id="RHEA:29091"/>
        <dbReference type="Rhea" id="RHEA-COMP:9565"/>
        <dbReference type="Rhea" id="RHEA-COMP:9566"/>
        <dbReference type="ChEBI" id="CHEBI:15378"/>
        <dbReference type="ChEBI" id="CHEBI:16389"/>
        <dbReference type="ChEBI" id="CHEBI:17976"/>
        <dbReference type="ChEBI" id="CHEBI:57540"/>
        <dbReference type="ChEBI" id="CHEBI:57945"/>
        <dbReference type="EC" id="7.1.1.2"/>
    </reaction>
</comment>
<feature type="transmembrane region" description="Helical" evidence="16">
    <location>
        <begin position="306"/>
        <end position="332"/>
    </location>
</feature>
<dbReference type="PANTHER" id="PTHR43507">
    <property type="entry name" value="NADH-UBIQUINONE OXIDOREDUCTASE CHAIN 4"/>
    <property type="match status" value="1"/>
</dbReference>
<accession>A0A3G9D5W3</accession>
<evidence type="ECO:0000256" key="12">
    <source>
        <dbReference type="ARBA" id="ARBA00023075"/>
    </source>
</evidence>
<reference evidence="18" key="1">
    <citation type="journal article" date="2017" name="Genome Biol Evol evx166">
        <title>Ancient occasional host switching of maternally transmitted bacterial symbionts of chemosynthetic vesicomyid clams.</title>
        <authorList>
            <person name="Ozawa G."/>
            <person name="Shimamura S."/>
            <person name="Takaki Y."/>
            <person name="Takishita K."/>
            <person name="Ikuta T."/>
            <person name="Barry J.P."/>
            <person name="Maruyama T."/>
            <person name="Fujikura K."/>
            <person name="Yoshida T."/>
        </authorList>
    </citation>
    <scope>NUCLEOTIDE SEQUENCE</scope>
</reference>
<dbReference type="PRINTS" id="PR01437">
    <property type="entry name" value="NUOXDRDTASE4"/>
</dbReference>
<feature type="transmembrane region" description="Helical" evidence="16">
    <location>
        <begin position="344"/>
        <end position="365"/>
    </location>
</feature>
<evidence type="ECO:0000256" key="7">
    <source>
        <dbReference type="ARBA" id="ARBA00022692"/>
    </source>
</evidence>
<feature type="transmembrane region" description="Helical" evidence="16">
    <location>
        <begin position="141"/>
        <end position="166"/>
    </location>
</feature>
<feature type="transmembrane region" description="Helical" evidence="16">
    <location>
        <begin position="58"/>
        <end position="76"/>
    </location>
</feature>
<feature type="transmembrane region" description="Helical" evidence="16">
    <location>
        <begin position="385"/>
        <end position="409"/>
    </location>
</feature>
<dbReference type="GO" id="GO:0003954">
    <property type="term" value="F:NADH dehydrogenase activity"/>
    <property type="evidence" value="ECO:0007669"/>
    <property type="project" value="TreeGrafter"/>
</dbReference>
<keyword evidence="5 16" id="KW-0813">Transport</keyword>
<comment type="similarity">
    <text evidence="2 16">Belongs to the complex I subunit 4 family.</text>
</comment>
<evidence type="ECO:0000256" key="4">
    <source>
        <dbReference type="ARBA" id="ARBA00021006"/>
    </source>
</evidence>
<feature type="transmembrane region" description="Helical" evidence="16">
    <location>
        <begin position="429"/>
        <end position="451"/>
    </location>
</feature>
<geneLocation type="mitochondrion" evidence="18"/>
<evidence type="ECO:0000256" key="15">
    <source>
        <dbReference type="ARBA" id="ARBA00049551"/>
    </source>
</evidence>
<dbReference type="GO" id="GO:0008137">
    <property type="term" value="F:NADH dehydrogenase (ubiquinone) activity"/>
    <property type="evidence" value="ECO:0007669"/>
    <property type="project" value="UniProtKB-UniRule"/>
</dbReference>
<feature type="transmembrane region" description="Helical" evidence="16">
    <location>
        <begin position="219"/>
        <end position="240"/>
    </location>
</feature>
<feature type="transmembrane region" description="Helical" evidence="16">
    <location>
        <begin position="186"/>
        <end position="207"/>
    </location>
</feature>
<dbReference type="EC" id="7.1.1.2" evidence="3 16"/>
<evidence type="ECO:0000259" key="17">
    <source>
        <dbReference type="Pfam" id="PF00361"/>
    </source>
</evidence>
<evidence type="ECO:0000256" key="11">
    <source>
        <dbReference type="ARBA" id="ARBA00023027"/>
    </source>
</evidence>
<feature type="transmembrane region" description="Helical" evidence="16">
    <location>
        <begin position="96"/>
        <end position="120"/>
    </location>
</feature>
<dbReference type="AlphaFoldDB" id="A0A3G9D5W3"/>
<keyword evidence="11 16" id="KW-0520">NAD</keyword>
<feature type="transmembrane region" description="Helical" evidence="16">
    <location>
        <begin position="26"/>
        <end position="46"/>
    </location>
</feature>
<protein>
    <recommendedName>
        <fullName evidence="4 16">NADH-ubiquinone oxidoreductase chain 4</fullName>
        <ecNumber evidence="3 16">7.1.1.2</ecNumber>
    </recommendedName>
</protein>
<feature type="transmembrane region" description="Helical" evidence="16">
    <location>
        <begin position="252"/>
        <end position="274"/>
    </location>
</feature>
<keyword evidence="14 16" id="KW-0472">Membrane</keyword>
<comment type="function">
    <text evidence="16">Core subunit of the mitochondrial membrane respiratory chain NADH dehydrogenase (Complex I) which catalyzes electron transfer from NADH through the respiratory chain, using ubiquinone as an electron acceptor. Essential for the catalytic activity and assembly of complex I.</text>
</comment>
<dbReference type="PANTHER" id="PTHR43507:SF20">
    <property type="entry name" value="NADH-UBIQUINONE OXIDOREDUCTASE CHAIN 4"/>
    <property type="match status" value="1"/>
</dbReference>
<evidence type="ECO:0000256" key="1">
    <source>
        <dbReference type="ARBA" id="ARBA00004225"/>
    </source>
</evidence>
<evidence type="ECO:0000313" key="18">
    <source>
        <dbReference type="EMBL" id="BBA25590.1"/>
    </source>
</evidence>
<sequence>MGGIMGAVISCFVSYCVPNSGILSSMAWGFSGIFVVLDLIGLSWFYCMVSGWVGFDGVSLLMAMLVILVPMMSLISSVSDYKFSGDSSSSKNMEEVVYFISLVCIIFFLTSNWMDFYFFFEFSLLPTFWLILKWGYQPERLQAGVLMLMYTVCGSLPLLIIILLIWNESFTDSFLLVKLMGGHCAYFQTWACVLMILGFLVKLPVYLAHGWLPKAHVEAPLSGSMILAGILLKLGGYGLFRFVWTFEMKMSGMFMFILVISLWGGLLSGLYCLIQSDLKALIAYSSISHMALGLGGVLSFYECGKMAGMCLFFAHGLCSPALFSLAASVYDWSHSRSVLLSKGIFRVFPLFSVFWFLMCIINMGIPPSLNFFSEIFCIGTLVNLSGFFMVPLVLMCLFTGVYCMFLYGVVSHGVCSEMVKPVFNLSERYLYSLVYSLSILMGGFLFLSYFMV</sequence>
<evidence type="ECO:0000256" key="8">
    <source>
        <dbReference type="ARBA" id="ARBA00022967"/>
    </source>
</evidence>
<comment type="subcellular location">
    <subcellularLocation>
        <location evidence="1 16">Mitochondrion membrane</location>
        <topology evidence="1 16">Multi-pass membrane protein</topology>
    </subcellularLocation>
</comment>
<name>A0A3G9D5W3_9BIVA</name>
<evidence type="ECO:0000256" key="6">
    <source>
        <dbReference type="ARBA" id="ARBA00022660"/>
    </source>
</evidence>
<dbReference type="InterPro" id="IPR001750">
    <property type="entry name" value="ND/Mrp_TM"/>
</dbReference>
<evidence type="ECO:0000256" key="5">
    <source>
        <dbReference type="ARBA" id="ARBA00022448"/>
    </source>
</evidence>
<evidence type="ECO:0000256" key="10">
    <source>
        <dbReference type="ARBA" id="ARBA00022989"/>
    </source>
</evidence>
<dbReference type="GO" id="GO:0015990">
    <property type="term" value="P:electron transport coupled proton transport"/>
    <property type="evidence" value="ECO:0007669"/>
    <property type="project" value="TreeGrafter"/>
</dbReference>
<evidence type="ECO:0000256" key="2">
    <source>
        <dbReference type="ARBA" id="ARBA00009025"/>
    </source>
</evidence>
<feature type="domain" description="NADH:quinone oxidoreductase/Mrp antiporter transmembrane" evidence="17">
    <location>
        <begin position="111"/>
        <end position="396"/>
    </location>
</feature>
<dbReference type="GO" id="GO:0042773">
    <property type="term" value="P:ATP synthesis coupled electron transport"/>
    <property type="evidence" value="ECO:0007669"/>
    <property type="project" value="InterPro"/>
</dbReference>
<dbReference type="GO" id="GO:0031966">
    <property type="term" value="C:mitochondrial membrane"/>
    <property type="evidence" value="ECO:0007669"/>
    <property type="project" value="UniProtKB-SubCell"/>
</dbReference>
<gene>
    <name evidence="18" type="primary">ND4</name>
</gene>
<keyword evidence="12 16" id="KW-0830">Ubiquinone</keyword>